<keyword evidence="2" id="KW-1185">Reference proteome</keyword>
<gene>
    <name evidence="1" type="ORF">GP2_027_00470</name>
</gene>
<proteinExistence type="predicted"/>
<dbReference type="Proteomes" id="UP000035021">
    <property type="component" value="Unassembled WGS sequence"/>
</dbReference>
<organism evidence="1 2">
    <name type="scientific">Gordonia paraffinivorans NBRC 108238</name>
    <dbReference type="NCBI Taxonomy" id="1223543"/>
    <lineage>
        <taxon>Bacteria</taxon>
        <taxon>Bacillati</taxon>
        <taxon>Actinomycetota</taxon>
        <taxon>Actinomycetes</taxon>
        <taxon>Mycobacteriales</taxon>
        <taxon>Gordoniaceae</taxon>
        <taxon>Gordonia</taxon>
    </lineage>
</organism>
<dbReference type="EMBL" id="BAOQ01000027">
    <property type="protein sequence ID" value="GAC84902.1"/>
    <property type="molecule type" value="Genomic_DNA"/>
</dbReference>
<evidence type="ECO:0000313" key="2">
    <source>
        <dbReference type="Proteomes" id="UP000035021"/>
    </source>
</evidence>
<reference evidence="1 2" key="1">
    <citation type="submission" date="2013-02" db="EMBL/GenBank/DDBJ databases">
        <title>Whole genome shotgun sequence of Gordonia paraffinivorans NBRC 108238.</title>
        <authorList>
            <person name="Isaki-Nakamura S."/>
            <person name="Hosoyama A."/>
            <person name="Tsuchikane K."/>
            <person name="Ando Y."/>
            <person name="Baba S."/>
            <person name="Ohji S."/>
            <person name="Hamada M."/>
            <person name="Tamura T."/>
            <person name="Yamazoe A."/>
            <person name="Yamazaki S."/>
            <person name="Fujita N."/>
        </authorList>
    </citation>
    <scope>NUCLEOTIDE SEQUENCE [LARGE SCALE GENOMIC DNA]</scope>
    <source>
        <strain evidence="1 2">NBRC 108238</strain>
    </source>
</reference>
<accession>A0ABQ0IMW2</accession>
<evidence type="ECO:0000313" key="1">
    <source>
        <dbReference type="EMBL" id="GAC84902.1"/>
    </source>
</evidence>
<protein>
    <submittedName>
        <fullName evidence="1">Uncharacterized protein</fullName>
    </submittedName>
</protein>
<name>A0ABQ0IMW2_9ACTN</name>
<comment type="caution">
    <text evidence="1">The sequence shown here is derived from an EMBL/GenBank/DDBJ whole genome shotgun (WGS) entry which is preliminary data.</text>
</comment>
<sequence>MSGAPGPSVDGTKTIYFRIKTGPQEGDRLPNPQQLVVTGCQKPGGPLDFGSLDLGALVP</sequence>
<dbReference type="RefSeq" id="WP_006901128.1">
    <property type="nucleotide sequence ID" value="NZ_BAOQ01000027.1"/>
</dbReference>